<keyword evidence="8" id="KW-0472">Membrane</keyword>
<evidence type="ECO:0000313" key="10">
    <source>
        <dbReference type="EMBL" id="CAH1777252.1"/>
    </source>
</evidence>
<dbReference type="GO" id="GO:0001733">
    <property type="term" value="F:galactosylceramide sulfotransferase activity"/>
    <property type="evidence" value="ECO:0007669"/>
    <property type="project" value="InterPro"/>
</dbReference>
<name>A0A8J1TGZ1_OWEFU</name>
<keyword evidence="9" id="KW-0325">Glycoprotein</keyword>
<dbReference type="AlphaFoldDB" id="A0A8J1TGZ1"/>
<reference evidence="10" key="1">
    <citation type="submission" date="2022-03" db="EMBL/GenBank/DDBJ databases">
        <authorList>
            <person name="Martin C."/>
        </authorList>
    </citation>
    <scope>NUCLEOTIDE SEQUENCE</scope>
</reference>
<keyword evidence="3" id="KW-0808">Transferase</keyword>
<comment type="similarity">
    <text evidence="2">Belongs to the galactose-3-O-sulfotransferase family.</text>
</comment>
<dbReference type="GO" id="GO:0009247">
    <property type="term" value="P:glycolipid biosynthetic process"/>
    <property type="evidence" value="ECO:0007669"/>
    <property type="project" value="InterPro"/>
</dbReference>
<dbReference type="EMBL" id="CAIIXF020000002">
    <property type="protein sequence ID" value="CAH1777252.1"/>
    <property type="molecule type" value="Genomic_DNA"/>
</dbReference>
<comment type="caution">
    <text evidence="10">The sequence shown here is derived from an EMBL/GenBank/DDBJ whole genome shotgun (WGS) entry which is preliminary data.</text>
</comment>
<dbReference type="OrthoDB" id="514299at2759"/>
<dbReference type="PANTHER" id="PTHR14647">
    <property type="entry name" value="GALACTOSE-3-O-SULFOTRANSFERASE"/>
    <property type="match status" value="1"/>
</dbReference>
<keyword evidence="5" id="KW-0735">Signal-anchor</keyword>
<evidence type="ECO:0000313" key="11">
    <source>
        <dbReference type="Proteomes" id="UP000749559"/>
    </source>
</evidence>
<evidence type="ECO:0000256" key="3">
    <source>
        <dbReference type="ARBA" id="ARBA00022679"/>
    </source>
</evidence>
<keyword evidence="7" id="KW-0333">Golgi apparatus</keyword>
<evidence type="ECO:0000256" key="2">
    <source>
        <dbReference type="ARBA" id="ARBA00008124"/>
    </source>
</evidence>
<dbReference type="PANTHER" id="PTHR14647:SF87">
    <property type="entry name" value="PUTATIVE-RELATED"/>
    <property type="match status" value="1"/>
</dbReference>
<evidence type="ECO:0000256" key="7">
    <source>
        <dbReference type="ARBA" id="ARBA00023034"/>
    </source>
</evidence>
<dbReference type="Pfam" id="PF06990">
    <property type="entry name" value="Gal-3-0_sulfotr"/>
    <property type="match status" value="1"/>
</dbReference>
<dbReference type="InterPro" id="IPR009729">
    <property type="entry name" value="Gal-3-0_sulfotransfrase"/>
</dbReference>
<dbReference type="GO" id="GO:0000139">
    <property type="term" value="C:Golgi membrane"/>
    <property type="evidence" value="ECO:0007669"/>
    <property type="project" value="UniProtKB-SubCell"/>
</dbReference>
<keyword evidence="4" id="KW-0812">Transmembrane</keyword>
<accession>A0A8J1TGZ1</accession>
<organism evidence="10 11">
    <name type="scientific">Owenia fusiformis</name>
    <name type="common">Polychaete worm</name>
    <dbReference type="NCBI Taxonomy" id="6347"/>
    <lineage>
        <taxon>Eukaryota</taxon>
        <taxon>Metazoa</taxon>
        <taxon>Spiralia</taxon>
        <taxon>Lophotrochozoa</taxon>
        <taxon>Annelida</taxon>
        <taxon>Polychaeta</taxon>
        <taxon>Sedentaria</taxon>
        <taxon>Canalipalpata</taxon>
        <taxon>Sabellida</taxon>
        <taxon>Oweniida</taxon>
        <taxon>Oweniidae</taxon>
        <taxon>Owenia</taxon>
    </lineage>
</organism>
<evidence type="ECO:0000256" key="1">
    <source>
        <dbReference type="ARBA" id="ARBA00004323"/>
    </source>
</evidence>
<evidence type="ECO:0000256" key="5">
    <source>
        <dbReference type="ARBA" id="ARBA00022968"/>
    </source>
</evidence>
<dbReference type="Proteomes" id="UP000749559">
    <property type="component" value="Unassembled WGS sequence"/>
</dbReference>
<evidence type="ECO:0000256" key="4">
    <source>
        <dbReference type="ARBA" id="ARBA00022692"/>
    </source>
</evidence>
<evidence type="ECO:0000256" key="8">
    <source>
        <dbReference type="ARBA" id="ARBA00023136"/>
    </source>
</evidence>
<evidence type="ECO:0000256" key="6">
    <source>
        <dbReference type="ARBA" id="ARBA00022989"/>
    </source>
</evidence>
<comment type="subcellular location">
    <subcellularLocation>
        <location evidence="1">Golgi apparatus membrane</location>
        <topology evidence="1">Single-pass type II membrane protein</topology>
    </subcellularLocation>
</comment>
<gene>
    <name evidence="10" type="ORF">OFUS_LOCUS4315</name>
</gene>
<dbReference type="InterPro" id="IPR027417">
    <property type="entry name" value="P-loop_NTPase"/>
</dbReference>
<proteinExistence type="inferred from homology"/>
<protein>
    <submittedName>
        <fullName evidence="10">Uncharacterized protein</fullName>
    </submittedName>
</protein>
<keyword evidence="6" id="KW-1133">Transmembrane helix</keyword>
<evidence type="ECO:0000256" key="9">
    <source>
        <dbReference type="ARBA" id="ARBA00023180"/>
    </source>
</evidence>
<sequence length="498" mass="57514">MVKVNVKLLTVCTLVLLVVLFFHSIATLQRPSLQSFPGYKTINGIEDEESRYEVDTDTVDFKYGVNKGNASNASEKEYLMRRLKKNNSFISEPRLGMVGDQKDDSSSDMSAEIVPTAHFNQQATTDNPGGASNNSDRNTSRLIDNTNANEPMCKQIINICYIKVHKSSSSTVSNIFQRFGYTQNLTFVLPNKLVNIGYPSGFKGGLPKPKSRSEFNLLVNHAVFHEENMRDVMPADTVFVGSFRHPFSHLLSSYNFFNLEQLNDMPDVRTFLSDPATYDNSRSTGMSFTRGYQAWHYGYNPLSHSQQSLIDLIERLDKTFSIILISEYLNMSLLLMKRLLCWNLKDILYVSKKIASYPNKYADYKESDVKRYEKWNTIDYILYDHYNQSLWSKITQQGKSFFDELNNYETLLQRISVVCNESVYEFREPSTQTILYDVKTDVSLTIDDCILMLTSSQDYVRVLKNKQYTKSEILRYHGEQRANEIFKYRNILPDFNTL</sequence>
<dbReference type="Gene3D" id="3.40.50.300">
    <property type="entry name" value="P-loop containing nucleotide triphosphate hydrolases"/>
    <property type="match status" value="1"/>
</dbReference>
<keyword evidence="11" id="KW-1185">Reference proteome</keyword>